<feature type="compositionally biased region" description="Polar residues" evidence="1">
    <location>
        <begin position="342"/>
        <end position="356"/>
    </location>
</feature>
<feature type="transmembrane region" description="Helical" evidence="2">
    <location>
        <begin position="82"/>
        <end position="105"/>
    </location>
</feature>
<dbReference type="Proteomes" id="UP000789759">
    <property type="component" value="Unassembled WGS sequence"/>
</dbReference>
<proteinExistence type="predicted"/>
<comment type="caution">
    <text evidence="3">The sequence shown here is derived from an EMBL/GenBank/DDBJ whole genome shotgun (WGS) entry which is preliminary data.</text>
</comment>
<feature type="transmembrane region" description="Helical" evidence="2">
    <location>
        <begin position="125"/>
        <end position="149"/>
    </location>
</feature>
<sequence length="441" mass="50629">MISNSFHVLVRALSCLVLIFDAFSSSPLFRESIYAFSWIPGFISLHWYLHGIIVIIPKIRFDCQPVNSSGFRKMIIPQEEQVRILTWITILLTILCISIPSIFAAHFRENYNSLNDLKEARRTQIIFLWLSCLLVLVLIVYYGRAVVTLTKESLRITLVEDDQWMKQMEAYNWVCGIVFFFWSIALIPPIINYDIMEQKVASTIYSFFSNDATPVFFGFLIYTIIKETSINTPTSESYDEHISTWFQSGNENTVLIQLSPNNLKHDSINTSELCYSTNIHVTNSLRSQSGTEEYQDTNTSNTITDSNQNNLAETDEHQDTNTSDNIIDSNQDNLEGTDKQQDTNTSDNIIDSNQDNLEGMDKQQDINTSDNTIDSNQDNLEGINKQQDTNTSDNIIDSIQDNLEETDKQQDNLKETDKQQDNNTNQDNLKETYEHKDTNTT</sequence>
<accession>A0A9N9BBZ4</accession>
<dbReference type="AlphaFoldDB" id="A0A9N9BBZ4"/>
<protein>
    <submittedName>
        <fullName evidence="3">19716_t:CDS:1</fullName>
    </submittedName>
</protein>
<feature type="transmembrane region" description="Helical" evidence="2">
    <location>
        <begin position="34"/>
        <end position="56"/>
    </location>
</feature>
<name>A0A9N9BBZ4_9GLOM</name>
<feature type="transmembrane region" description="Helical" evidence="2">
    <location>
        <begin position="203"/>
        <end position="225"/>
    </location>
</feature>
<keyword evidence="2" id="KW-0472">Membrane</keyword>
<dbReference type="OrthoDB" id="2352267at2759"/>
<evidence type="ECO:0000256" key="1">
    <source>
        <dbReference type="SAM" id="MobiDB-lite"/>
    </source>
</evidence>
<dbReference type="EMBL" id="CAJVQA010002823">
    <property type="protein sequence ID" value="CAG8558389.1"/>
    <property type="molecule type" value="Genomic_DNA"/>
</dbReference>
<keyword evidence="4" id="KW-1185">Reference proteome</keyword>
<reference evidence="3" key="1">
    <citation type="submission" date="2021-06" db="EMBL/GenBank/DDBJ databases">
        <authorList>
            <person name="Kallberg Y."/>
            <person name="Tangrot J."/>
            <person name="Rosling A."/>
        </authorList>
    </citation>
    <scope>NUCLEOTIDE SEQUENCE</scope>
    <source>
        <strain evidence="3">FL966</strain>
    </source>
</reference>
<evidence type="ECO:0000256" key="2">
    <source>
        <dbReference type="SAM" id="Phobius"/>
    </source>
</evidence>
<feature type="compositionally biased region" description="Low complexity" evidence="1">
    <location>
        <begin position="296"/>
        <end position="310"/>
    </location>
</feature>
<organism evidence="3 4">
    <name type="scientific">Cetraspora pellucida</name>
    <dbReference type="NCBI Taxonomy" id="1433469"/>
    <lineage>
        <taxon>Eukaryota</taxon>
        <taxon>Fungi</taxon>
        <taxon>Fungi incertae sedis</taxon>
        <taxon>Mucoromycota</taxon>
        <taxon>Glomeromycotina</taxon>
        <taxon>Glomeromycetes</taxon>
        <taxon>Diversisporales</taxon>
        <taxon>Gigasporaceae</taxon>
        <taxon>Cetraspora</taxon>
    </lineage>
</organism>
<feature type="compositionally biased region" description="Basic and acidic residues" evidence="1">
    <location>
        <begin position="428"/>
        <end position="441"/>
    </location>
</feature>
<keyword evidence="2" id="KW-0812">Transmembrane</keyword>
<feature type="compositionally biased region" description="Polar residues" evidence="1">
    <location>
        <begin position="365"/>
        <end position="393"/>
    </location>
</feature>
<evidence type="ECO:0000313" key="4">
    <source>
        <dbReference type="Proteomes" id="UP000789759"/>
    </source>
</evidence>
<feature type="compositionally biased region" description="Polar residues" evidence="1">
    <location>
        <begin position="320"/>
        <end position="334"/>
    </location>
</feature>
<keyword evidence="2" id="KW-1133">Transmembrane helix</keyword>
<feature type="region of interest" description="Disordered" evidence="1">
    <location>
        <begin position="286"/>
        <end position="393"/>
    </location>
</feature>
<feature type="region of interest" description="Disordered" evidence="1">
    <location>
        <begin position="412"/>
        <end position="441"/>
    </location>
</feature>
<evidence type="ECO:0000313" key="3">
    <source>
        <dbReference type="EMBL" id="CAG8558389.1"/>
    </source>
</evidence>
<feature type="transmembrane region" description="Helical" evidence="2">
    <location>
        <begin position="170"/>
        <end position="191"/>
    </location>
</feature>
<gene>
    <name evidence="3" type="ORF">CPELLU_LOCUS5085</name>
</gene>